<evidence type="ECO:0000256" key="1">
    <source>
        <dbReference type="SAM" id="MobiDB-lite"/>
    </source>
</evidence>
<dbReference type="AlphaFoldDB" id="F0V1X6"/>
<protein>
    <submittedName>
        <fullName evidence="2">Uncharacterized protein</fullName>
    </submittedName>
</protein>
<evidence type="ECO:0000313" key="3">
    <source>
        <dbReference type="Proteomes" id="UP000008645"/>
    </source>
</evidence>
<dbReference type="Proteomes" id="UP000008645">
    <property type="component" value="Chromosome"/>
</dbReference>
<sequence>MAFWIKPLLFGLTVISSAGIAGGYLMINSPNQSKELVNNSDSDVEGGSISASHSEKGNQELQGDNQEGRVQTNSEKHTQESEETSENGSDSSKVEVQAQSLQEGNISTSIEKESKGRVEMGNNTYEDFWFSL</sequence>
<feature type="region of interest" description="Disordered" evidence="1">
    <location>
        <begin position="33"/>
        <end position="123"/>
    </location>
</feature>
<dbReference type="EMBL" id="FQ790233">
    <property type="protein sequence ID" value="CBZ40657.1"/>
    <property type="molecule type" value="Genomic_DNA"/>
</dbReference>
<evidence type="ECO:0000313" key="2">
    <source>
        <dbReference type="EMBL" id="CBZ40657.1"/>
    </source>
</evidence>
<reference evidence="2 3" key="1">
    <citation type="journal article" date="2011" name="J. Bacteriol.">
        <title>Complete genome sequence of the hemotrophic Mycoplasma suis strain KI3806.</title>
        <authorList>
            <person name="Oehlerking J."/>
            <person name="Kube M."/>
            <person name="Felder K.M."/>
            <person name="Matter D."/>
            <person name="Wittenbrink M.M."/>
            <person name="Schwarzenbach S."/>
            <person name="Kramer M.M."/>
            <person name="Hoelzle K."/>
            <person name="Hoelzle L.E."/>
        </authorList>
    </citation>
    <scope>NUCLEOTIDE SEQUENCE [LARGE SCALE GENOMIC DNA]</scope>
    <source>
        <strain evidence="3">KI_3806</strain>
    </source>
</reference>
<accession>F0V1X6</accession>
<dbReference type="RefSeq" id="WP_013609260.1">
    <property type="nucleotide sequence ID" value="NC_015153.1"/>
</dbReference>
<organism evidence="2 3">
    <name type="scientific">Mycoplasma suis (strain KI_3806)</name>
    <dbReference type="NCBI Taxonomy" id="708248"/>
    <lineage>
        <taxon>Bacteria</taxon>
        <taxon>Bacillati</taxon>
        <taxon>Mycoplasmatota</taxon>
        <taxon>Mollicutes</taxon>
        <taxon>Mycoplasmataceae</taxon>
        <taxon>Mycoplasma</taxon>
    </lineage>
</organism>
<feature type="compositionally biased region" description="Polar residues" evidence="1">
    <location>
        <begin position="97"/>
        <end position="109"/>
    </location>
</feature>
<dbReference type="KEGG" id="msk:MSUIS_05640"/>
<feature type="compositionally biased region" description="Polar residues" evidence="1">
    <location>
        <begin position="59"/>
        <end position="73"/>
    </location>
</feature>
<proteinExistence type="predicted"/>
<gene>
    <name evidence="2" type="ORF">MSUIS_05640</name>
</gene>
<dbReference type="HOGENOM" id="CLU_1914770_0_0_14"/>
<name>F0V1X6_MYCS3</name>